<keyword evidence="1" id="KW-0472">Membrane</keyword>
<accession>A0A517Z1P2</accession>
<keyword evidence="3" id="KW-1185">Reference proteome</keyword>
<keyword evidence="1" id="KW-1133">Transmembrane helix</keyword>
<dbReference type="Proteomes" id="UP000320496">
    <property type="component" value="Chromosome"/>
</dbReference>
<proteinExistence type="predicted"/>
<feature type="transmembrane region" description="Helical" evidence="1">
    <location>
        <begin position="12"/>
        <end position="32"/>
    </location>
</feature>
<sequence length="127" mass="13313">MASAGNSRDCRCGGLVSAVLIAIVVLGVAAVASRVGTAESSGAERSVHFFGSITQVETALFYFYSTIAQALAATLALVLVLVVPRLDNTAQKLIALRDEERKIFQTALAGHDAGEARGSCQDESDQR</sequence>
<reference evidence="2 3" key="1">
    <citation type="submission" date="2019-02" db="EMBL/GenBank/DDBJ databases">
        <title>Deep-cultivation of Planctomycetes and their phenomic and genomic characterization uncovers novel biology.</title>
        <authorList>
            <person name="Wiegand S."/>
            <person name="Jogler M."/>
            <person name="Boedeker C."/>
            <person name="Pinto D."/>
            <person name="Vollmers J."/>
            <person name="Rivas-Marin E."/>
            <person name="Kohn T."/>
            <person name="Peeters S.H."/>
            <person name="Heuer A."/>
            <person name="Rast P."/>
            <person name="Oberbeckmann S."/>
            <person name="Bunk B."/>
            <person name="Jeske O."/>
            <person name="Meyerdierks A."/>
            <person name="Storesund J.E."/>
            <person name="Kallscheuer N."/>
            <person name="Luecker S."/>
            <person name="Lage O.M."/>
            <person name="Pohl T."/>
            <person name="Merkel B.J."/>
            <person name="Hornburger P."/>
            <person name="Mueller R.-W."/>
            <person name="Bruemmer F."/>
            <person name="Labrenz M."/>
            <person name="Spormann A.M."/>
            <person name="Op den Camp H."/>
            <person name="Overmann J."/>
            <person name="Amann R."/>
            <person name="Jetten M.S.M."/>
            <person name="Mascher T."/>
            <person name="Medema M.H."/>
            <person name="Devos D.P."/>
            <person name="Kaster A.-K."/>
            <person name="Ovreas L."/>
            <person name="Rohde M."/>
            <person name="Galperin M.Y."/>
            <person name="Jogler C."/>
        </authorList>
    </citation>
    <scope>NUCLEOTIDE SEQUENCE [LARGE SCALE GENOMIC DNA]</scope>
    <source>
        <strain evidence="2 3">Mal4</strain>
    </source>
</reference>
<dbReference type="EMBL" id="CP036275">
    <property type="protein sequence ID" value="QDU36394.1"/>
    <property type="molecule type" value="Genomic_DNA"/>
</dbReference>
<gene>
    <name evidence="2" type="ORF">Mal4_06800</name>
</gene>
<name>A0A517Z1P2_9PLAN</name>
<evidence type="ECO:0000256" key="1">
    <source>
        <dbReference type="SAM" id="Phobius"/>
    </source>
</evidence>
<evidence type="ECO:0000313" key="2">
    <source>
        <dbReference type="EMBL" id="QDU36394.1"/>
    </source>
</evidence>
<dbReference type="AlphaFoldDB" id="A0A517Z1P2"/>
<protein>
    <submittedName>
        <fullName evidence="2">Uncharacterized protein</fullName>
    </submittedName>
</protein>
<dbReference type="KEGG" id="mri:Mal4_06800"/>
<organism evidence="2 3">
    <name type="scientific">Maioricimonas rarisocia</name>
    <dbReference type="NCBI Taxonomy" id="2528026"/>
    <lineage>
        <taxon>Bacteria</taxon>
        <taxon>Pseudomonadati</taxon>
        <taxon>Planctomycetota</taxon>
        <taxon>Planctomycetia</taxon>
        <taxon>Planctomycetales</taxon>
        <taxon>Planctomycetaceae</taxon>
        <taxon>Maioricimonas</taxon>
    </lineage>
</organism>
<feature type="transmembrane region" description="Helical" evidence="1">
    <location>
        <begin position="61"/>
        <end position="83"/>
    </location>
</feature>
<keyword evidence="1" id="KW-0812">Transmembrane</keyword>
<evidence type="ECO:0000313" key="3">
    <source>
        <dbReference type="Proteomes" id="UP000320496"/>
    </source>
</evidence>